<name>A0ABS1I448_9PROT</name>
<dbReference type="PANTHER" id="PTHR32439:SF9">
    <property type="entry name" value="BLR3264 PROTEIN"/>
    <property type="match status" value="1"/>
</dbReference>
<sequence>MSAINQPCNALPRNPPRRRGMCPGVLAPMEVGDGLLVRVRVPAGVLPAASAKRIAELGRRYGNGLVDLSHRGNLQLRGVAAADMAALIAELRALGYVSEDAESEAVRNVLTSPTAGLDGTAVLDVRPNALALDARLAADRDLHRLPPKFGWLIDGGGQAPLFDSSTDVRFDAVDGPLFRVGLGGTFEGAAVLGHCRPDDLVELAAALALAFLELRQTLAEPPRRMAGLVKALGVEVLRERVSGLLSCPYPSHAAHGPLPSPAGQGREIPPPQTSSPPLRSSRANQRFALTRQADLRSAESGGGSGWGQTPPTRHFLGRQPSWPPVSWLGVAFPFGRLDVDRLEALAALTHEIRITPWRALLLAAPQDGAAEKATALGGILDHHDIRLKLTACSGVTGCDVGTTDTHADGLAIAARAAGLLEAVRMVHVSGCAKGCAHPGAADVTLTAREGVYDVALNAAPGGAPWRSGLTPSEAVTAVASLSEADLSVEELSCVR</sequence>
<evidence type="ECO:0000256" key="3">
    <source>
        <dbReference type="ARBA" id="ARBA00022723"/>
    </source>
</evidence>
<keyword evidence="5" id="KW-0408">Iron</keyword>
<dbReference type="EMBL" id="JAEPIV010000018">
    <property type="protein sequence ID" value="MBK4721854.1"/>
    <property type="molecule type" value="Genomic_DNA"/>
</dbReference>
<accession>A0ABS1I448</accession>
<dbReference type="Gene3D" id="3.30.413.10">
    <property type="entry name" value="Sulfite Reductase Hemoprotein, domain 1"/>
    <property type="match status" value="2"/>
</dbReference>
<dbReference type="Gene3D" id="3.90.480.10">
    <property type="entry name" value="Sulfite Reductase Hemoprotein,Domain 2"/>
    <property type="match status" value="1"/>
</dbReference>
<feature type="domain" description="Nitrite/sulphite reductase 4Fe-4S" evidence="8">
    <location>
        <begin position="104"/>
        <end position="242"/>
    </location>
</feature>
<dbReference type="InterPro" id="IPR005117">
    <property type="entry name" value="NiRdtase/SiRdtase_haem-b_fer"/>
</dbReference>
<keyword evidence="1" id="KW-0004">4Fe-4S</keyword>
<keyword evidence="2" id="KW-0349">Heme</keyword>
<evidence type="ECO:0000256" key="5">
    <source>
        <dbReference type="ARBA" id="ARBA00023004"/>
    </source>
</evidence>
<comment type="caution">
    <text evidence="10">The sequence shown here is derived from an EMBL/GenBank/DDBJ whole genome shotgun (WGS) entry which is preliminary data.</text>
</comment>
<keyword evidence="6" id="KW-0411">Iron-sulfur</keyword>
<dbReference type="EC" id="1.14.13.83" evidence="10"/>
<evidence type="ECO:0000256" key="4">
    <source>
        <dbReference type="ARBA" id="ARBA00023002"/>
    </source>
</evidence>
<organism evidence="10 11">
    <name type="scientific">Azospirillum aestuarii</name>
    <dbReference type="NCBI Taxonomy" id="2802052"/>
    <lineage>
        <taxon>Bacteria</taxon>
        <taxon>Pseudomonadati</taxon>
        <taxon>Pseudomonadota</taxon>
        <taxon>Alphaproteobacteria</taxon>
        <taxon>Rhodospirillales</taxon>
        <taxon>Azospirillaceae</taxon>
        <taxon>Azospirillum</taxon>
    </lineage>
</organism>
<evidence type="ECO:0000256" key="2">
    <source>
        <dbReference type="ARBA" id="ARBA00022617"/>
    </source>
</evidence>
<dbReference type="InterPro" id="IPR012798">
    <property type="entry name" value="Cbl_synth_CobG-like"/>
</dbReference>
<dbReference type="InterPro" id="IPR006066">
    <property type="entry name" value="NO2/SO3_Rdtase_FeS/sirohaem_BS"/>
</dbReference>
<gene>
    <name evidence="10" type="primary">cobG</name>
    <name evidence="10" type="ORF">JJL56_23650</name>
</gene>
<dbReference type="InterPro" id="IPR045854">
    <property type="entry name" value="NO2/SO3_Rdtase_4Fe4S_sf"/>
</dbReference>
<dbReference type="PANTHER" id="PTHR32439">
    <property type="entry name" value="FERREDOXIN--NITRITE REDUCTASE, CHLOROPLASTIC"/>
    <property type="match status" value="1"/>
</dbReference>
<keyword evidence="4 10" id="KW-0560">Oxidoreductase</keyword>
<evidence type="ECO:0000313" key="10">
    <source>
        <dbReference type="EMBL" id="MBK4721854.1"/>
    </source>
</evidence>
<keyword evidence="3" id="KW-0479">Metal-binding</keyword>
<dbReference type="Proteomes" id="UP000654452">
    <property type="component" value="Unassembled WGS sequence"/>
</dbReference>
<dbReference type="RefSeq" id="WP_200486520.1">
    <property type="nucleotide sequence ID" value="NZ_JAEPIV010000018.1"/>
</dbReference>
<keyword evidence="11" id="KW-1185">Reference proteome</keyword>
<dbReference type="InterPro" id="IPR036136">
    <property type="entry name" value="Nit/Sulf_reduc_fer-like_dom_sf"/>
</dbReference>
<dbReference type="PROSITE" id="PS00365">
    <property type="entry name" value="NIR_SIR"/>
    <property type="match status" value="1"/>
</dbReference>
<dbReference type="InterPro" id="IPR051329">
    <property type="entry name" value="NIR_SIR_4Fe-4S"/>
</dbReference>
<dbReference type="SUPFAM" id="SSF56014">
    <property type="entry name" value="Nitrite and sulphite reductase 4Fe-4S domain-like"/>
    <property type="match status" value="2"/>
</dbReference>
<protein>
    <submittedName>
        <fullName evidence="10">Precorrin-3B synthase</fullName>
        <ecNumber evidence="10">1.14.13.83</ecNumber>
    </submittedName>
</protein>
<evidence type="ECO:0000259" key="8">
    <source>
        <dbReference type="Pfam" id="PF01077"/>
    </source>
</evidence>
<dbReference type="Pfam" id="PF01077">
    <property type="entry name" value="NIR_SIR"/>
    <property type="match status" value="1"/>
</dbReference>
<feature type="domain" description="Nitrite/Sulfite reductase ferredoxin-like" evidence="9">
    <location>
        <begin position="28"/>
        <end position="93"/>
    </location>
</feature>
<dbReference type="Pfam" id="PF03460">
    <property type="entry name" value="NIR_SIR_ferr"/>
    <property type="match status" value="1"/>
</dbReference>
<evidence type="ECO:0000256" key="1">
    <source>
        <dbReference type="ARBA" id="ARBA00022485"/>
    </source>
</evidence>
<evidence type="ECO:0000313" key="11">
    <source>
        <dbReference type="Proteomes" id="UP000654452"/>
    </source>
</evidence>
<evidence type="ECO:0000256" key="6">
    <source>
        <dbReference type="ARBA" id="ARBA00023014"/>
    </source>
</evidence>
<proteinExistence type="predicted"/>
<evidence type="ECO:0000259" key="9">
    <source>
        <dbReference type="Pfam" id="PF03460"/>
    </source>
</evidence>
<dbReference type="NCBIfam" id="TIGR02435">
    <property type="entry name" value="CobG"/>
    <property type="match status" value="1"/>
</dbReference>
<dbReference type="SUPFAM" id="SSF55124">
    <property type="entry name" value="Nitrite/Sulfite reductase N-terminal domain-like"/>
    <property type="match status" value="2"/>
</dbReference>
<dbReference type="GO" id="GO:0043818">
    <property type="term" value="F:precorrin-3B synthase activity"/>
    <property type="evidence" value="ECO:0007669"/>
    <property type="project" value="UniProtKB-EC"/>
</dbReference>
<reference evidence="10 11" key="1">
    <citation type="submission" date="2021-01" db="EMBL/GenBank/DDBJ databases">
        <title>Azospirillum sp. YIM DDC1 draft genome.</title>
        <authorList>
            <person name="Wang Y.-X."/>
        </authorList>
    </citation>
    <scope>NUCLEOTIDE SEQUENCE [LARGE SCALE GENOMIC DNA]</scope>
    <source>
        <strain evidence="10 11">YIM DDC1</strain>
    </source>
</reference>
<evidence type="ECO:0000256" key="7">
    <source>
        <dbReference type="SAM" id="MobiDB-lite"/>
    </source>
</evidence>
<feature type="region of interest" description="Disordered" evidence="7">
    <location>
        <begin position="255"/>
        <end position="281"/>
    </location>
</feature>
<feature type="region of interest" description="Disordered" evidence="7">
    <location>
        <begin position="294"/>
        <end position="318"/>
    </location>
</feature>
<dbReference type="InterPro" id="IPR006067">
    <property type="entry name" value="NO2/SO3_Rdtase_4Fe4S_dom"/>
</dbReference>